<name>A0ACB9NUA3_9MYRT</name>
<reference evidence="2" key="1">
    <citation type="journal article" date="2023" name="Front. Plant Sci.">
        <title>Chromosomal-level genome assembly of Melastoma candidum provides insights into trichome evolution.</title>
        <authorList>
            <person name="Zhong Y."/>
            <person name="Wu W."/>
            <person name="Sun C."/>
            <person name="Zou P."/>
            <person name="Liu Y."/>
            <person name="Dai S."/>
            <person name="Zhou R."/>
        </authorList>
    </citation>
    <scope>NUCLEOTIDE SEQUENCE [LARGE SCALE GENOMIC DNA]</scope>
</reference>
<dbReference type="EMBL" id="CM042886">
    <property type="protein sequence ID" value="KAI4340073.1"/>
    <property type="molecule type" value="Genomic_DNA"/>
</dbReference>
<gene>
    <name evidence="1" type="ORF">MLD38_024945</name>
</gene>
<organism evidence="1 2">
    <name type="scientific">Melastoma candidum</name>
    <dbReference type="NCBI Taxonomy" id="119954"/>
    <lineage>
        <taxon>Eukaryota</taxon>
        <taxon>Viridiplantae</taxon>
        <taxon>Streptophyta</taxon>
        <taxon>Embryophyta</taxon>
        <taxon>Tracheophyta</taxon>
        <taxon>Spermatophyta</taxon>
        <taxon>Magnoliopsida</taxon>
        <taxon>eudicotyledons</taxon>
        <taxon>Gunneridae</taxon>
        <taxon>Pentapetalae</taxon>
        <taxon>rosids</taxon>
        <taxon>malvids</taxon>
        <taxon>Myrtales</taxon>
        <taxon>Melastomataceae</taxon>
        <taxon>Melastomatoideae</taxon>
        <taxon>Melastomateae</taxon>
        <taxon>Melastoma</taxon>
    </lineage>
</organism>
<protein>
    <submittedName>
        <fullName evidence="1">Uncharacterized protein</fullName>
    </submittedName>
</protein>
<evidence type="ECO:0000313" key="1">
    <source>
        <dbReference type="EMBL" id="KAI4340073.1"/>
    </source>
</evidence>
<sequence>MEHDALSAMRLPDGRIKVWIHVADPVRYVQSGSMIDREARRRGTSLFLPTATYPMFPEKLAMEGMSFAEFCNAVTVTVVLNSGVRMRACQYFIVAVPCKAMESY</sequence>
<proteinExistence type="predicted"/>
<accession>A0ACB9NUA3</accession>
<dbReference type="Proteomes" id="UP001057402">
    <property type="component" value="Chromosome 7"/>
</dbReference>
<keyword evidence="2" id="KW-1185">Reference proteome</keyword>
<comment type="caution">
    <text evidence="1">The sequence shown here is derived from an EMBL/GenBank/DDBJ whole genome shotgun (WGS) entry which is preliminary data.</text>
</comment>
<evidence type="ECO:0000313" key="2">
    <source>
        <dbReference type="Proteomes" id="UP001057402"/>
    </source>
</evidence>